<dbReference type="InterPro" id="IPR016024">
    <property type="entry name" value="ARM-type_fold"/>
</dbReference>
<dbReference type="Pfam" id="PF13374">
    <property type="entry name" value="TPR_10"/>
    <property type="match status" value="1"/>
</dbReference>
<proteinExistence type="predicted"/>
<dbReference type="Proteomes" id="UP000294003">
    <property type="component" value="Unassembled WGS sequence"/>
</dbReference>
<organism evidence="2 3">
    <name type="scientific">Monosporascus cannonballus</name>
    <dbReference type="NCBI Taxonomy" id="155416"/>
    <lineage>
        <taxon>Eukaryota</taxon>
        <taxon>Fungi</taxon>
        <taxon>Dikarya</taxon>
        <taxon>Ascomycota</taxon>
        <taxon>Pezizomycotina</taxon>
        <taxon>Sordariomycetes</taxon>
        <taxon>Xylariomycetidae</taxon>
        <taxon>Xylariales</taxon>
        <taxon>Xylariales incertae sedis</taxon>
        <taxon>Monosporascus</taxon>
    </lineage>
</organism>
<comment type="caution">
    <text evidence="2">The sequence shown here is derived from an EMBL/GenBank/DDBJ whole genome shotgun (WGS) entry which is preliminary data.</text>
</comment>
<dbReference type="InterPro" id="IPR011990">
    <property type="entry name" value="TPR-like_helical_dom_sf"/>
</dbReference>
<evidence type="ECO:0000313" key="2">
    <source>
        <dbReference type="EMBL" id="RYO85647.1"/>
    </source>
</evidence>
<keyword evidence="3" id="KW-1185">Reference proteome</keyword>
<dbReference type="SUPFAM" id="SSF48371">
    <property type="entry name" value="ARM repeat"/>
    <property type="match status" value="1"/>
</dbReference>
<dbReference type="EMBL" id="QJNS01000132">
    <property type="protein sequence ID" value="RYO85647.1"/>
    <property type="molecule type" value="Genomic_DNA"/>
</dbReference>
<name>A0ABY0H8X7_9PEZI</name>
<sequence length="479" mass="52694">MARTSLVPADEYFAARYFVQQWEAGKDLEYLDLDSRKIKPPISPKAFLRQYKYTARYDIVWRFTIGLLESDKVSDFFEAIEQEPLDLLGPTHQRLVMHCLSEVGSSTELPIRSKLEAKLSQWLLFECDLTGSSFLARESECPDQALRTAMENDSGPQKVKILTALKHPGRHLSEVAVAGLVALLKDKDGHVRNAAAEALRRQSILSEGAVAALVAMLKDGDWDVRRAAAEALGSQSTLSEAAVVGLATLLKDKDRSVRDAAAEALRGHSTLPEAAVTGLVALLKDEDEGVRREAVRVLGRQSTLSEGAVAGLIALLKDKDWHLRRAAAEALGCQSNLSDKILEVIGLLRSTTPARIAPRYEGKVSRSLEFQQSSTRREATWDQLFDIEEAREAVSADTGAEKMLGPKHHSTLSTMNNLGNVPSSPGTYEEAKAMHRQALKLTEEVLGPKHPSTLDPNNLVNQTLELREAVLRREQLPGP</sequence>
<dbReference type="Pfam" id="PF13646">
    <property type="entry name" value="HEAT_2"/>
    <property type="match status" value="2"/>
</dbReference>
<dbReference type="PANTHER" id="PTHR12697:SF5">
    <property type="entry name" value="DEOXYHYPUSINE HYDROXYLASE"/>
    <property type="match status" value="1"/>
</dbReference>
<dbReference type="SMART" id="SM00567">
    <property type="entry name" value="EZ_HEAT"/>
    <property type="match status" value="4"/>
</dbReference>
<protein>
    <submittedName>
        <fullName evidence="2">Uncharacterized protein</fullName>
    </submittedName>
</protein>
<dbReference type="InterPro" id="IPR004155">
    <property type="entry name" value="PBS_lyase_HEAT"/>
</dbReference>
<gene>
    <name evidence="2" type="ORF">DL762_005106</name>
</gene>
<accession>A0ABY0H8X7</accession>
<feature type="region of interest" description="Disordered" evidence="1">
    <location>
        <begin position="396"/>
        <end position="416"/>
    </location>
</feature>
<dbReference type="PANTHER" id="PTHR12697">
    <property type="entry name" value="PBS LYASE HEAT-LIKE PROTEIN"/>
    <property type="match status" value="1"/>
</dbReference>
<dbReference type="InterPro" id="IPR011989">
    <property type="entry name" value="ARM-like"/>
</dbReference>
<dbReference type="Gene3D" id="1.25.40.10">
    <property type="entry name" value="Tetratricopeptide repeat domain"/>
    <property type="match status" value="1"/>
</dbReference>
<evidence type="ECO:0000256" key="1">
    <source>
        <dbReference type="SAM" id="MobiDB-lite"/>
    </source>
</evidence>
<evidence type="ECO:0000313" key="3">
    <source>
        <dbReference type="Proteomes" id="UP000294003"/>
    </source>
</evidence>
<dbReference type="Gene3D" id="1.25.10.10">
    <property type="entry name" value="Leucine-rich Repeat Variant"/>
    <property type="match status" value="2"/>
</dbReference>
<reference evidence="2 3" key="1">
    <citation type="submission" date="2018-06" db="EMBL/GenBank/DDBJ databases">
        <title>Complete Genomes of Monosporascus.</title>
        <authorList>
            <person name="Robinson A.J."/>
            <person name="Natvig D.O."/>
        </authorList>
    </citation>
    <scope>NUCLEOTIDE SEQUENCE [LARGE SCALE GENOMIC DNA]</scope>
    <source>
        <strain evidence="2 3">CBS 609.92</strain>
    </source>
</reference>